<dbReference type="RefSeq" id="WP_067909862.1">
    <property type="nucleotide sequence ID" value="NZ_KQ954245.1"/>
</dbReference>
<sequence length="81" mass="8857">MESSPHPELIESALCRQITQDGVPLTINIVRIATEPGWSLEVVNAKGTSIVWNDTFATDREADAAFRNVLAEEGVQAFLDT</sequence>
<gene>
    <name evidence="1" type="ORF">AQZ52_09835</name>
</gene>
<proteinExistence type="predicted"/>
<dbReference type="AlphaFoldDB" id="A0A124JU93"/>
<comment type="caution">
    <text evidence="1">The sequence shown here is derived from an EMBL/GenBank/DDBJ whole genome shotgun (WGS) entry which is preliminary data.</text>
</comment>
<reference evidence="1 2" key="1">
    <citation type="submission" date="2015-10" db="EMBL/GenBank/DDBJ databases">
        <title>Draft genome sequence of Novosphingobium fuchskuhlense DSM 25065 isolated from a surface water sample of the southwest basin of Lake Grosse Fuchskuhle.</title>
        <authorList>
            <person name="Ruckert C."/>
            <person name="Winkler A."/>
            <person name="Glaeser J."/>
            <person name="Grossart H.-P."/>
            <person name="Kalinowski J."/>
            <person name="Glaeser S."/>
        </authorList>
    </citation>
    <scope>NUCLEOTIDE SEQUENCE [LARGE SCALE GENOMIC DNA]</scope>
    <source>
        <strain evidence="1 2">FNE08-7</strain>
    </source>
</reference>
<keyword evidence="2" id="KW-1185">Reference proteome</keyword>
<dbReference type="EMBL" id="LLZS01000007">
    <property type="protein sequence ID" value="KUR70999.1"/>
    <property type="molecule type" value="Genomic_DNA"/>
</dbReference>
<evidence type="ECO:0000313" key="2">
    <source>
        <dbReference type="Proteomes" id="UP000058012"/>
    </source>
</evidence>
<name>A0A124JU93_9SPHN</name>
<protein>
    <submittedName>
        <fullName evidence="1">Uncharacterized protein</fullName>
    </submittedName>
</protein>
<dbReference type="Proteomes" id="UP000058012">
    <property type="component" value="Unassembled WGS sequence"/>
</dbReference>
<accession>A0A124JU93</accession>
<dbReference type="STRING" id="1117702.AQZ52_09835"/>
<dbReference type="OrthoDB" id="7864523at2"/>
<evidence type="ECO:0000313" key="1">
    <source>
        <dbReference type="EMBL" id="KUR70999.1"/>
    </source>
</evidence>
<organism evidence="1 2">
    <name type="scientific">Novosphingobium fuchskuhlense</name>
    <dbReference type="NCBI Taxonomy" id="1117702"/>
    <lineage>
        <taxon>Bacteria</taxon>
        <taxon>Pseudomonadati</taxon>
        <taxon>Pseudomonadota</taxon>
        <taxon>Alphaproteobacteria</taxon>
        <taxon>Sphingomonadales</taxon>
        <taxon>Sphingomonadaceae</taxon>
        <taxon>Novosphingobium</taxon>
    </lineage>
</organism>